<protein>
    <submittedName>
        <fullName evidence="1">Uncharacterized protein</fullName>
    </submittedName>
</protein>
<dbReference type="RefSeq" id="WP_015499258.1">
    <property type="nucleotide sequence ID" value="NC_020911.1"/>
</dbReference>
<evidence type="ECO:0000313" key="2">
    <source>
        <dbReference type="Proteomes" id="UP000005307"/>
    </source>
</evidence>
<name>M9R622_9RHOB</name>
<evidence type="ECO:0000313" key="1">
    <source>
        <dbReference type="EMBL" id="AGI67223.1"/>
    </source>
</evidence>
<keyword evidence="2" id="KW-1185">Reference proteome</keyword>
<dbReference type="STRING" id="391626.OAN307_c15500"/>
<dbReference type="KEGG" id="oat:OAN307_c15500"/>
<organism evidence="1 2">
    <name type="scientific">Octadecabacter antarcticus 307</name>
    <dbReference type="NCBI Taxonomy" id="391626"/>
    <lineage>
        <taxon>Bacteria</taxon>
        <taxon>Pseudomonadati</taxon>
        <taxon>Pseudomonadota</taxon>
        <taxon>Alphaproteobacteria</taxon>
        <taxon>Rhodobacterales</taxon>
        <taxon>Roseobacteraceae</taxon>
        <taxon>Octadecabacter</taxon>
    </lineage>
</organism>
<dbReference type="HOGENOM" id="CLU_2082412_0_0_5"/>
<dbReference type="eggNOG" id="COG2303">
    <property type="taxonomic scope" value="Bacteria"/>
</dbReference>
<dbReference type="Proteomes" id="UP000005307">
    <property type="component" value="Chromosome"/>
</dbReference>
<accession>M9R622</accession>
<proteinExistence type="predicted"/>
<dbReference type="AlphaFoldDB" id="M9R622"/>
<gene>
    <name evidence="1" type="ORF">OAN307_c15500</name>
</gene>
<sequence>MALTISFHMVGVDWVTAFVDSGPYFTTYAGRDVAQECPHSDLKKLYLMKGFHAGTVFCNSVHVRSVDGTDPVAVGAATREGRRRCLKLSQFLKSEVVGIEGAFMSLLLPTVGVRVTR</sequence>
<reference evidence="1 2" key="1">
    <citation type="journal article" date="2013" name="PLoS ONE">
        <title>Poles Apart: Arctic and Antarctic Octadecabacter strains Share High Genome Plasticity and a New Type of Xanthorhodopsin.</title>
        <authorList>
            <person name="Vollmers J."/>
            <person name="Voget S."/>
            <person name="Dietrich S."/>
            <person name="Gollnow K."/>
            <person name="Smits M."/>
            <person name="Meyer K."/>
            <person name="Brinkhoff T."/>
            <person name="Simon M."/>
            <person name="Daniel R."/>
        </authorList>
    </citation>
    <scope>NUCLEOTIDE SEQUENCE [LARGE SCALE GENOMIC DNA]</scope>
    <source>
        <strain evidence="1 2">307</strain>
    </source>
</reference>
<dbReference type="EMBL" id="CP003740">
    <property type="protein sequence ID" value="AGI67223.1"/>
    <property type="molecule type" value="Genomic_DNA"/>
</dbReference>